<dbReference type="EMBL" id="RQVS01000005">
    <property type="protein sequence ID" value="RRJ87172.1"/>
    <property type="molecule type" value="Genomic_DNA"/>
</dbReference>
<keyword evidence="3" id="KW-1185">Reference proteome</keyword>
<accession>A0A3P3VWI8</accession>
<organism evidence="2 3">
    <name type="scientific">Gulosibacter macacae</name>
    <dbReference type="NCBI Taxonomy" id="2488791"/>
    <lineage>
        <taxon>Bacteria</taxon>
        <taxon>Bacillati</taxon>
        <taxon>Actinomycetota</taxon>
        <taxon>Actinomycetes</taxon>
        <taxon>Micrococcales</taxon>
        <taxon>Microbacteriaceae</taxon>
        <taxon>Gulosibacter</taxon>
    </lineage>
</organism>
<feature type="signal peptide" evidence="1">
    <location>
        <begin position="1"/>
        <end position="25"/>
    </location>
</feature>
<keyword evidence="1" id="KW-0732">Signal</keyword>
<dbReference type="PROSITE" id="PS51257">
    <property type="entry name" value="PROKAR_LIPOPROTEIN"/>
    <property type="match status" value="1"/>
</dbReference>
<feature type="chain" id="PRO_5038753248" description="Peptidylprolyl isomerase" evidence="1">
    <location>
        <begin position="26"/>
        <end position="299"/>
    </location>
</feature>
<name>A0A3P3VWI8_9MICO</name>
<dbReference type="RefSeq" id="WP_124970861.1">
    <property type="nucleotide sequence ID" value="NZ_RQVS01000005.1"/>
</dbReference>
<dbReference type="Proteomes" id="UP000274391">
    <property type="component" value="Unassembled WGS sequence"/>
</dbReference>
<dbReference type="SUPFAM" id="SSF54534">
    <property type="entry name" value="FKBP-like"/>
    <property type="match status" value="1"/>
</dbReference>
<evidence type="ECO:0000313" key="3">
    <source>
        <dbReference type="Proteomes" id="UP000274391"/>
    </source>
</evidence>
<evidence type="ECO:0008006" key="4">
    <source>
        <dbReference type="Google" id="ProtNLM"/>
    </source>
</evidence>
<dbReference type="OrthoDB" id="25996at2"/>
<gene>
    <name evidence="2" type="ORF">EG850_04940</name>
</gene>
<evidence type="ECO:0000256" key="1">
    <source>
        <dbReference type="SAM" id="SignalP"/>
    </source>
</evidence>
<sequence>MIRANRSIRLARVAAATAVAALALAGCSQIPSSDNTTACEPTTAFAVERSGGGSGPMVTDDGVAVLTVTLVDAAGEVIVENEPVSPGQDGKPSPIRVAALQPGIIDLTRCATTGETVSAAVTNTQLFGEEYVAQTGLPADDQQHLTVTVNKVYHSAASGRIAPQLSGIPAVVNAPGGGVGVTMPKEAAPTELRKALTIEGFGAPIADGDLVVTHLSTFTWSDGTAHYSSWDEPGAVPYVAATALDNFYGAAAQLVGVPIGSQVVVVVPAAQIQQQPGPFGPMFGNGDAVVFVFDVLGTL</sequence>
<dbReference type="AlphaFoldDB" id="A0A3P3VWI8"/>
<comment type="caution">
    <text evidence="2">The sequence shown here is derived from an EMBL/GenBank/DDBJ whole genome shotgun (WGS) entry which is preliminary data.</text>
</comment>
<reference evidence="2 3" key="1">
    <citation type="submission" date="2018-11" db="EMBL/GenBank/DDBJ databases">
        <title>YIM 102482-1 draft genome.</title>
        <authorList>
            <person name="Li G."/>
            <person name="Jiang Y."/>
        </authorList>
    </citation>
    <scope>NUCLEOTIDE SEQUENCE [LARGE SCALE GENOMIC DNA]</scope>
    <source>
        <strain evidence="2 3">YIM 102482-1</strain>
    </source>
</reference>
<protein>
    <recommendedName>
        <fullName evidence="4">Peptidylprolyl isomerase</fullName>
    </recommendedName>
</protein>
<proteinExistence type="predicted"/>
<evidence type="ECO:0000313" key="2">
    <source>
        <dbReference type="EMBL" id="RRJ87172.1"/>
    </source>
</evidence>